<dbReference type="Pfam" id="PF01527">
    <property type="entry name" value="HTH_Tnp_1"/>
    <property type="match status" value="1"/>
</dbReference>
<accession>A0ABW5ESH6</accession>
<evidence type="ECO:0000313" key="1">
    <source>
        <dbReference type="EMBL" id="MFD2321047.1"/>
    </source>
</evidence>
<dbReference type="EMBL" id="JBHUIG010000023">
    <property type="protein sequence ID" value="MFD2321047.1"/>
    <property type="molecule type" value="Genomic_DNA"/>
</dbReference>
<gene>
    <name evidence="1" type="ORF">ACFSPV_20350</name>
</gene>
<keyword evidence="2" id="KW-1185">Reference proteome</keyword>
<proteinExistence type="predicted"/>
<name>A0ABW5ESH6_9BURK</name>
<sequence length="51" mass="6054">MRKGRFTRQRIIGLLKQAEPGLSVEKVCRQCWFSERAFYKWRAKYGGMQAS</sequence>
<reference evidence="2" key="1">
    <citation type="journal article" date="2019" name="Int. J. Syst. Evol. Microbiol.">
        <title>The Global Catalogue of Microorganisms (GCM) 10K type strain sequencing project: providing services to taxonomists for standard genome sequencing and annotation.</title>
        <authorList>
            <consortium name="The Broad Institute Genomics Platform"/>
            <consortium name="The Broad Institute Genome Sequencing Center for Infectious Disease"/>
            <person name="Wu L."/>
            <person name="Ma J."/>
        </authorList>
    </citation>
    <scope>NUCLEOTIDE SEQUENCE [LARGE SCALE GENOMIC DNA]</scope>
    <source>
        <strain evidence="2">CCUG 62793</strain>
    </source>
</reference>
<comment type="caution">
    <text evidence="1">The sequence shown here is derived from an EMBL/GenBank/DDBJ whole genome shotgun (WGS) entry which is preliminary data.</text>
</comment>
<dbReference type="InterPro" id="IPR002514">
    <property type="entry name" value="Transposase_8"/>
</dbReference>
<protein>
    <submittedName>
        <fullName evidence="1">Transposase</fullName>
    </submittedName>
</protein>
<dbReference type="PANTHER" id="PTHR33609">
    <property type="entry name" value="LOW CALCIUM RESPONSE LOCUS PROTEIN S"/>
    <property type="match status" value="1"/>
</dbReference>
<organism evidence="1 2">
    <name type="scientific">Delftia deserti</name>
    <dbReference type="NCBI Taxonomy" id="1651218"/>
    <lineage>
        <taxon>Bacteria</taxon>
        <taxon>Pseudomonadati</taxon>
        <taxon>Pseudomonadota</taxon>
        <taxon>Betaproteobacteria</taxon>
        <taxon>Burkholderiales</taxon>
        <taxon>Comamonadaceae</taxon>
        <taxon>Delftia</taxon>
    </lineage>
</organism>
<evidence type="ECO:0000313" key="2">
    <source>
        <dbReference type="Proteomes" id="UP001597287"/>
    </source>
</evidence>
<dbReference type="RefSeq" id="WP_380109618.1">
    <property type="nucleotide sequence ID" value="NZ_JBHSIH010000001.1"/>
</dbReference>
<dbReference type="InterPro" id="IPR052546">
    <property type="entry name" value="Transposase_8_domain"/>
</dbReference>
<dbReference type="PANTHER" id="PTHR33609:SF1">
    <property type="entry name" value="TRANSPOSASE"/>
    <property type="match status" value="1"/>
</dbReference>
<dbReference type="Proteomes" id="UP001597287">
    <property type="component" value="Unassembled WGS sequence"/>
</dbReference>